<proteinExistence type="predicted"/>
<dbReference type="Gene3D" id="2.40.128.640">
    <property type="match status" value="1"/>
</dbReference>
<evidence type="ECO:0000256" key="1">
    <source>
        <dbReference type="SAM" id="SignalP"/>
    </source>
</evidence>
<feature type="signal peptide" evidence="1">
    <location>
        <begin position="1"/>
        <end position="29"/>
    </location>
</feature>
<dbReference type="RefSeq" id="WP_085412490.1">
    <property type="nucleotide sequence ID" value="NZ_WAEL01000002.1"/>
</dbReference>
<evidence type="ECO:0000313" key="3">
    <source>
        <dbReference type="Proteomes" id="UP000606008"/>
    </source>
</evidence>
<accession>A0ABX0QBA5</accession>
<dbReference type="EMBL" id="WAEL01000002">
    <property type="protein sequence ID" value="NID09610.1"/>
    <property type="molecule type" value="Genomic_DNA"/>
</dbReference>
<comment type="caution">
    <text evidence="2">The sequence shown here is derived from an EMBL/GenBank/DDBJ whole genome shotgun (WGS) entry which is preliminary data.</text>
</comment>
<keyword evidence="1" id="KW-0732">Signal</keyword>
<organism evidence="2 3">
    <name type="scientific">Fibrivirga algicola</name>
    <dbReference type="NCBI Taxonomy" id="2950420"/>
    <lineage>
        <taxon>Bacteria</taxon>
        <taxon>Pseudomonadati</taxon>
        <taxon>Bacteroidota</taxon>
        <taxon>Cytophagia</taxon>
        <taxon>Cytophagales</taxon>
        <taxon>Spirosomataceae</taxon>
        <taxon>Fibrivirga</taxon>
    </lineage>
</organism>
<gene>
    <name evidence="2" type="ORF">F7231_05465</name>
</gene>
<reference evidence="3" key="1">
    <citation type="submission" date="2019-09" db="EMBL/GenBank/DDBJ databases">
        <authorList>
            <person name="Jung D.-H."/>
        </authorList>
    </citation>
    <scope>NUCLEOTIDE SEQUENCE [LARGE SCALE GENOMIC DNA]</scope>
    <source>
        <strain evidence="3">JA-25</strain>
    </source>
</reference>
<feature type="chain" id="PRO_5045696401" description="Copper resistance protein NlpE" evidence="1">
    <location>
        <begin position="30"/>
        <end position="181"/>
    </location>
</feature>
<protein>
    <recommendedName>
        <fullName evidence="4">Copper resistance protein NlpE</fullName>
    </recommendedName>
</protein>
<keyword evidence="3" id="KW-1185">Reference proteome</keyword>
<sequence>MNTTCTTRAIRVSLLMLTCLLASSWGLRAQPPRSQNVPLKATGRLLVPTGPSVLGTFDGRFPCADIARDWKLTVSPECWKVKWRITLFQDPVTHAPTTYKLRGVLGTAREREGKWTRVQGSQTDPNAEVYQLDSETPGIYVYLLKGDDNVLFILDQAKGFRVGTADLSYTLNRVDSQAAGN</sequence>
<reference evidence="3" key="2">
    <citation type="submission" date="2023-07" db="EMBL/GenBank/DDBJ databases">
        <authorList>
            <person name="Jung D.-H."/>
        </authorList>
    </citation>
    <scope>NUCLEOTIDE SEQUENCE [LARGE SCALE GENOMIC DNA]</scope>
    <source>
        <strain evidence="3">JA-25</strain>
    </source>
</reference>
<dbReference type="Proteomes" id="UP000606008">
    <property type="component" value="Unassembled WGS sequence"/>
</dbReference>
<evidence type="ECO:0008006" key="4">
    <source>
        <dbReference type="Google" id="ProtNLM"/>
    </source>
</evidence>
<evidence type="ECO:0000313" key="2">
    <source>
        <dbReference type="EMBL" id="NID09610.1"/>
    </source>
</evidence>
<name>A0ABX0QBA5_9BACT</name>